<dbReference type="InterPro" id="IPR000847">
    <property type="entry name" value="LysR_HTH_N"/>
</dbReference>
<sequence length="345" mass="36154">MIEARHLRVLRAVSRTGSFSAAARELGITQPAVSQQMKALEHVAGTPLVVRVGRSTRLTEAGRALTRHAAGILAGLTAAEEEVAAIAGLRSGKVRMVSFPSGSSTIAPVAIARMRAENPGTQVFLEDAEPPRSVELLRSGDCEVALAFRYVGRHGHVDLAEWDDLVVTSLLTDRLVGLLPAAHPLAPPAATGQDAPAAHDGPGGLSGSGSPGDGRAPGLRREGVVARESRTPWPVPLASLADEAWIAGCPRCRRHLIQVCDEEGFSPRIDFATDDSPAVAGLVGAGLGVALLPELAVRSLRLRNVALVDVHPFVRREVVALTLPDLAKVPAVEQLMARLAEAAQG</sequence>
<keyword evidence="2" id="KW-0805">Transcription regulation</keyword>
<dbReference type="PROSITE" id="PS50931">
    <property type="entry name" value="HTH_LYSR"/>
    <property type="match status" value="1"/>
</dbReference>
<name>A0AA90KI93_9ACTN</name>
<comment type="similarity">
    <text evidence="1">Belongs to the LysR transcriptional regulatory family.</text>
</comment>
<dbReference type="Pfam" id="PF00126">
    <property type="entry name" value="HTH_1"/>
    <property type="match status" value="1"/>
</dbReference>
<dbReference type="PANTHER" id="PTHR30346">
    <property type="entry name" value="TRANSCRIPTIONAL DUAL REGULATOR HCAR-RELATED"/>
    <property type="match status" value="1"/>
</dbReference>
<gene>
    <name evidence="7" type="ORF">POF50_025905</name>
</gene>
<dbReference type="InterPro" id="IPR005119">
    <property type="entry name" value="LysR_subst-bd"/>
</dbReference>
<protein>
    <submittedName>
        <fullName evidence="7">LysR family transcriptional regulator</fullName>
    </submittedName>
</protein>
<feature type="compositionally biased region" description="Gly residues" evidence="5">
    <location>
        <begin position="201"/>
        <end position="212"/>
    </location>
</feature>
<evidence type="ECO:0000256" key="2">
    <source>
        <dbReference type="ARBA" id="ARBA00023015"/>
    </source>
</evidence>
<dbReference type="PANTHER" id="PTHR30346:SF29">
    <property type="entry name" value="LYSR SUBSTRATE-BINDING"/>
    <property type="match status" value="1"/>
</dbReference>
<proteinExistence type="inferred from homology"/>
<dbReference type="SUPFAM" id="SSF46785">
    <property type="entry name" value="Winged helix' DNA-binding domain"/>
    <property type="match status" value="1"/>
</dbReference>
<dbReference type="GO" id="GO:0003677">
    <property type="term" value="F:DNA binding"/>
    <property type="evidence" value="ECO:0007669"/>
    <property type="project" value="UniProtKB-KW"/>
</dbReference>
<organism evidence="7">
    <name type="scientific">Streptantibioticus silvisoli</name>
    <dbReference type="NCBI Taxonomy" id="2705255"/>
    <lineage>
        <taxon>Bacteria</taxon>
        <taxon>Bacillati</taxon>
        <taxon>Actinomycetota</taxon>
        <taxon>Actinomycetes</taxon>
        <taxon>Kitasatosporales</taxon>
        <taxon>Streptomycetaceae</taxon>
        <taxon>Streptantibioticus</taxon>
    </lineage>
</organism>
<keyword evidence="4" id="KW-0804">Transcription</keyword>
<dbReference type="EMBL" id="JABXJJ020000036">
    <property type="protein sequence ID" value="MDI5972735.1"/>
    <property type="molecule type" value="Genomic_DNA"/>
</dbReference>
<reference evidence="7" key="1">
    <citation type="submission" date="2023-05" db="EMBL/GenBank/DDBJ databases">
        <title>Streptantibioticus silvisoli sp. nov., acidotolerant actinomycetes 1 from pine litter.</title>
        <authorList>
            <person name="Swiecimska M."/>
            <person name="Golinska P."/>
            <person name="Sangal V."/>
            <person name="Wachnowicz B."/>
            <person name="Goodfellow M."/>
        </authorList>
    </citation>
    <scope>NUCLEOTIDE SEQUENCE</scope>
    <source>
        <strain evidence="7">SL13</strain>
    </source>
</reference>
<dbReference type="FunFam" id="1.10.10.10:FF:000001">
    <property type="entry name" value="LysR family transcriptional regulator"/>
    <property type="match status" value="1"/>
</dbReference>
<dbReference type="InterPro" id="IPR036390">
    <property type="entry name" value="WH_DNA-bd_sf"/>
</dbReference>
<dbReference type="Pfam" id="PF03466">
    <property type="entry name" value="LysR_substrate"/>
    <property type="match status" value="2"/>
</dbReference>
<dbReference type="PRINTS" id="PR00039">
    <property type="entry name" value="HTHLYSR"/>
</dbReference>
<dbReference type="InterPro" id="IPR036388">
    <property type="entry name" value="WH-like_DNA-bd_sf"/>
</dbReference>
<dbReference type="GO" id="GO:0032993">
    <property type="term" value="C:protein-DNA complex"/>
    <property type="evidence" value="ECO:0007669"/>
    <property type="project" value="TreeGrafter"/>
</dbReference>
<dbReference type="GO" id="GO:0003700">
    <property type="term" value="F:DNA-binding transcription factor activity"/>
    <property type="evidence" value="ECO:0007669"/>
    <property type="project" value="InterPro"/>
</dbReference>
<feature type="region of interest" description="Disordered" evidence="5">
    <location>
        <begin position="187"/>
        <end position="225"/>
    </location>
</feature>
<dbReference type="RefSeq" id="WP_271314599.1">
    <property type="nucleotide sequence ID" value="NZ_JABXJJ020000036.1"/>
</dbReference>
<dbReference type="AlphaFoldDB" id="A0AA90KI93"/>
<dbReference type="Gene3D" id="1.10.10.10">
    <property type="entry name" value="Winged helix-like DNA-binding domain superfamily/Winged helix DNA-binding domain"/>
    <property type="match status" value="1"/>
</dbReference>
<evidence type="ECO:0000256" key="5">
    <source>
        <dbReference type="SAM" id="MobiDB-lite"/>
    </source>
</evidence>
<evidence type="ECO:0000256" key="3">
    <source>
        <dbReference type="ARBA" id="ARBA00023125"/>
    </source>
</evidence>
<keyword evidence="3" id="KW-0238">DNA-binding</keyword>
<comment type="caution">
    <text evidence="7">The sequence shown here is derived from an EMBL/GenBank/DDBJ whole genome shotgun (WGS) entry which is preliminary data.</text>
</comment>
<evidence type="ECO:0000313" key="7">
    <source>
        <dbReference type="EMBL" id="MDI5972735.1"/>
    </source>
</evidence>
<dbReference type="Gene3D" id="3.40.190.10">
    <property type="entry name" value="Periplasmic binding protein-like II"/>
    <property type="match status" value="2"/>
</dbReference>
<feature type="domain" description="HTH lysR-type" evidence="6">
    <location>
        <begin position="2"/>
        <end position="59"/>
    </location>
</feature>
<dbReference type="SUPFAM" id="SSF53850">
    <property type="entry name" value="Periplasmic binding protein-like II"/>
    <property type="match status" value="1"/>
</dbReference>
<accession>A0AA90KI93</accession>
<evidence type="ECO:0000256" key="4">
    <source>
        <dbReference type="ARBA" id="ARBA00023163"/>
    </source>
</evidence>
<evidence type="ECO:0000256" key="1">
    <source>
        <dbReference type="ARBA" id="ARBA00009437"/>
    </source>
</evidence>
<evidence type="ECO:0000259" key="6">
    <source>
        <dbReference type="PROSITE" id="PS50931"/>
    </source>
</evidence>